<name>A0A423VVS1_9PEZI</name>
<dbReference type="STRING" id="356882.A0A423VVS1"/>
<dbReference type="Pfam" id="PF00240">
    <property type="entry name" value="ubiquitin"/>
    <property type="match status" value="1"/>
</dbReference>
<dbReference type="InterPro" id="IPR000626">
    <property type="entry name" value="Ubiquitin-like_dom"/>
</dbReference>
<dbReference type="Gene3D" id="3.10.20.90">
    <property type="entry name" value="Phosphatidylinositol 3-kinase Catalytic Subunit, Chain A, domain 1"/>
    <property type="match status" value="1"/>
</dbReference>
<dbReference type="SUPFAM" id="SSF54236">
    <property type="entry name" value="Ubiquitin-like"/>
    <property type="match status" value="1"/>
</dbReference>
<feature type="region of interest" description="Disordered" evidence="1">
    <location>
        <begin position="219"/>
        <end position="244"/>
    </location>
</feature>
<feature type="compositionally biased region" description="Acidic residues" evidence="1">
    <location>
        <begin position="224"/>
        <end position="236"/>
    </location>
</feature>
<feature type="compositionally biased region" description="Polar residues" evidence="1">
    <location>
        <begin position="369"/>
        <end position="389"/>
    </location>
</feature>
<feature type="region of interest" description="Disordered" evidence="1">
    <location>
        <begin position="598"/>
        <end position="628"/>
    </location>
</feature>
<dbReference type="InterPro" id="IPR029071">
    <property type="entry name" value="Ubiquitin-like_domsf"/>
</dbReference>
<feature type="compositionally biased region" description="Polar residues" evidence="1">
    <location>
        <begin position="529"/>
        <end position="539"/>
    </location>
</feature>
<dbReference type="OrthoDB" id="1640476at2759"/>
<feature type="compositionally biased region" description="Low complexity" evidence="1">
    <location>
        <begin position="18"/>
        <end position="30"/>
    </location>
</feature>
<evidence type="ECO:0000256" key="1">
    <source>
        <dbReference type="SAM" id="MobiDB-lite"/>
    </source>
</evidence>
<dbReference type="InterPro" id="IPR038169">
    <property type="entry name" value="DC-UbP/UBTD2_N_sf"/>
</dbReference>
<feature type="domain" description="Ubiquitin-like" evidence="2">
    <location>
        <begin position="254"/>
        <end position="322"/>
    </location>
</feature>
<dbReference type="PROSITE" id="PS50053">
    <property type="entry name" value="UBIQUITIN_2"/>
    <property type="match status" value="1"/>
</dbReference>
<comment type="caution">
    <text evidence="3">The sequence shown here is derived from an EMBL/GenBank/DDBJ whole genome shotgun (WGS) entry which is preliminary data.</text>
</comment>
<accession>A0A423VVS1</accession>
<organism evidence="3 4">
    <name type="scientific">Cytospora schulzeri</name>
    <dbReference type="NCBI Taxonomy" id="448051"/>
    <lineage>
        <taxon>Eukaryota</taxon>
        <taxon>Fungi</taxon>
        <taxon>Dikarya</taxon>
        <taxon>Ascomycota</taxon>
        <taxon>Pezizomycotina</taxon>
        <taxon>Sordariomycetes</taxon>
        <taxon>Sordariomycetidae</taxon>
        <taxon>Diaporthales</taxon>
        <taxon>Cytosporaceae</taxon>
        <taxon>Cytospora</taxon>
    </lineage>
</organism>
<dbReference type="AlphaFoldDB" id="A0A423VVS1"/>
<dbReference type="Gene3D" id="1.20.225.20">
    <property type="entry name" value="Ub domain-containing protein, DC-UbP/UBTD2, N-terminal domain"/>
    <property type="match status" value="1"/>
</dbReference>
<dbReference type="InterPro" id="IPR039869">
    <property type="entry name" value="UBTD1/2"/>
</dbReference>
<dbReference type="Proteomes" id="UP000283895">
    <property type="component" value="Unassembled WGS sequence"/>
</dbReference>
<dbReference type="PANTHER" id="PTHR13609">
    <property type="entry name" value="UBIQUITIN DOMAIN CONTAINING 1 PROTEIN-RELATED"/>
    <property type="match status" value="1"/>
</dbReference>
<dbReference type="SMART" id="SM00213">
    <property type="entry name" value="UBQ"/>
    <property type="match status" value="1"/>
</dbReference>
<sequence length="628" mass="69777">MGCCFSCPRGPNAPYPGAAHSESASASARAINDPANNNNTPQSQLTSTLSASTANRSSQQQHRSRRHRHSRQPLDQHINKPLRTHEWSSEDRTWSPSALNRERAAFFDTRVSGRQEIWQTLKAALEVLWAADNASRDPPDIQDNSETEADIDADEHNPAVALATAQSILDAADITLPTGDLADGAYDPLGNYYQLPAHIVSDPTNIASCANDVAALGESKADVTADEDTTRDEEDGEQRREEKGKAVVNTRDLVSATIRMSDTSRDLKLEVGKDETVRSVINHISREIGYRPGHHIRLIFIGKVLRENSSLMAQGWQPGNVINAFVYELPHEADQAQTALVPASVSQSEALQAETPNAQHRQAEAIKTEASQTEIATPQTEVSPPQDDTLTPPLEISQAESPQTEISTLQLGVPRFDIPQSETRPDPQAHQDVAAPRLNLQGWAPRIHYWSVRHMRRRVSYQPPEDPQAQLAQLYHYGPIYAVPDASVGRMRRNSSNATLARSQCPRNTAPPQRRYSEQLPHRPPNLHRTVSGTMTMRPNSDPEQRPRRSFSRSQSVPPHTWVVTRVRQAAIVEQAYYSEHPQLPRSTGLVEPPRLVLEGTTTESSFQQDTFQHDPRAQPDFGESWTS</sequence>
<gene>
    <name evidence="3" type="ORF">VMCG_08589</name>
</gene>
<reference evidence="3 4" key="1">
    <citation type="submission" date="2015-09" db="EMBL/GenBank/DDBJ databases">
        <title>Host preference determinants of Valsa canker pathogens revealed by comparative genomics.</title>
        <authorList>
            <person name="Yin Z."/>
            <person name="Huang L."/>
        </authorList>
    </citation>
    <scope>NUCLEOTIDE SEQUENCE [LARGE SCALE GENOMIC DNA]</scope>
    <source>
        <strain evidence="3 4">03-1</strain>
    </source>
</reference>
<feature type="region of interest" description="Disordered" evidence="1">
    <location>
        <begin position="492"/>
        <end position="557"/>
    </location>
</feature>
<feature type="compositionally biased region" description="Basic residues" evidence="1">
    <location>
        <begin position="62"/>
        <end position="71"/>
    </location>
</feature>
<dbReference type="Pfam" id="PF16455">
    <property type="entry name" value="UBD"/>
    <property type="match status" value="1"/>
</dbReference>
<evidence type="ECO:0000259" key="2">
    <source>
        <dbReference type="PROSITE" id="PS50053"/>
    </source>
</evidence>
<protein>
    <recommendedName>
        <fullName evidence="2">Ubiquitin-like domain-containing protein</fullName>
    </recommendedName>
</protein>
<feature type="region of interest" description="Disordered" evidence="1">
    <location>
        <begin position="10"/>
        <end position="95"/>
    </location>
</feature>
<evidence type="ECO:0000313" key="3">
    <source>
        <dbReference type="EMBL" id="ROV95195.1"/>
    </source>
</evidence>
<dbReference type="EMBL" id="LKEA01000037">
    <property type="protein sequence ID" value="ROV95195.1"/>
    <property type="molecule type" value="Genomic_DNA"/>
</dbReference>
<feature type="compositionally biased region" description="Polar residues" evidence="1">
    <location>
        <begin position="600"/>
        <end position="611"/>
    </location>
</feature>
<evidence type="ECO:0000313" key="4">
    <source>
        <dbReference type="Proteomes" id="UP000283895"/>
    </source>
</evidence>
<feature type="compositionally biased region" description="Basic and acidic residues" evidence="1">
    <location>
        <begin position="72"/>
        <end position="93"/>
    </location>
</feature>
<feature type="region of interest" description="Disordered" evidence="1">
    <location>
        <begin position="369"/>
        <end position="394"/>
    </location>
</feature>
<proteinExistence type="predicted"/>
<dbReference type="InterPro" id="IPR032752">
    <property type="entry name" value="DC-UbP/UBTD2_N"/>
</dbReference>
<feature type="compositionally biased region" description="Polar residues" evidence="1">
    <location>
        <begin position="494"/>
        <end position="511"/>
    </location>
</feature>
<feature type="compositionally biased region" description="Low complexity" evidence="1">
    <location>
        <begin position="39"/>
        <end position="61"/>
    </location>
</feature>
<keyword evidence="4" id="KW-1185">Reference proteome</keyword>